<comment type="subcellular location">
    <subcellularLocation>
        <location evidence="1">Cell membrane</location>
        <topology evidence="1">Multi-pass membrane protein</topology>
    </subcellularLocation>
</comment>
<dbReference type="EC" id="3.6.3.3" evidence="17"/>
<dbReference type="InterPro" id="IPR001757">
    <property type="entry name" value="P_typ_ATPase"/>
</dbReference>
<dbReference type="InterPro" id="IPR036163">
    <property type="entry name" value="HMA_dom_sf"/>
</dbReference>
<keyword evidence="5" id="KW-0597">Phosphoprotein</keyword>
<dbReference type="NCBIfam" id="TIGR01494">
    <property type="entry name" value="ATPase_P-type"/>
    <property type="match status" value="1"/>
</dbReference>
<comment type="caution">
    <text evidence="17">The sequence shown here is derived from an EMBL/GenBank/DDBJ whole genome shotgun (WGS) entry which is preliminary data.</text>
</comment>
<dbReference type="InterPro" id="IPR006121">
    <property type="entry name" value="HMA_dom"/>
</dbReference>
<proteinExistence type="inferred from homology"/>
<dbReference type="Pfam" id="PF00122">
    <property type="entry name" value="E1-E2_ATPase"/>
    <property type="match status" value="1"/>
</dbReference>
<dbReference type="GO" id="GO:0016887">
    <property type="term" value="F:ATP hydrolysis activity"/>
    <property type="evidence" value="ECO:0007669"/>
    <property type="project" value="InterPro"/>
</dbReference>
<dbReference type="PROSITE" id="PS50846">
    <property type="entry name" value="HMA_2"/>
    <property type="match status" value="1"/>
</dbReference>
<dbReference type="Pfam" id="PF00403">
    <property type="entry name" value="HMA"/>
    <property type="match status" value="1"/>
</dbReference>
<feature type="domain" description="HMA" evidence="16">
    <location>
        <begin position="22"/>
        <end position="89"/>
    </location>
</feature>
<evidence type="ECO:0000256" key="3">
    <source>
        <dbReference type="ARBA" id="ARBA00022448"/>
    </source>
</evidence>
<evidence type="ECO:0000256" key="1">
    <source>
        <dbReference type="ARBA" id="ARBA00004651"/>
    </source>
</evidence>
<keyword evidence="12 15" id="KW-1133">Transmembrane helix</keyword>
<dbReference type="CDD" id="cd00371">
    <property type="entry name" value="HMA"/>
    <property type="match status" value="1"/>
</dbReference>
<evidence type="ECO:0000256" key="12">
    <source>
        <dbReference type="ARBA" id="ARBA00022989"/>
    </source>
</evidence>
<dbReference type="GO" id="GO:0043682">
    <property type="term" value="F:P-type divalent copper transporter activity"/>
    <property type="evidence" value="ECO:0007669"/>
    <property type="project" value="TreeGrafter"/>
</dbReference>
<dbReference type="Pfam" id="PF00702">
    <property type="entry name" value="Hydrolase"/>
    <property type="match status" value="1"/>
</dbReference>
<keyword evidence="6 15" id="KW-0812">Transmembrane</keyword>
<dbReference type="PRINTS" id="PR00120">
    <property type="entry name" value="HATPASE"/>
</dbReference>
<protein>
    <submittedName>
        <fullName evidence="17">Cadmium-translocating P-type ATPase</fullName>
        <ecNumber evidence="17">3.6.3.3</ecNumber>
    </submittedName>
</protein>
<dbReference type="GO" id="GO:0005507">
    <property type="term" value="F:copper ion binding"/>
    <property type="evidence" value="ECO:0007669"/>
    <property type="project" value="TreeGrafter"/>
</dbReference>
<evidence type="ECO:0000256" key="5">
    <source>
        <dbReference type="ARBA" id="ARBA00022553"/>
    </source>
</evidence>
<dbReference type="Gene3D" id="2.70.150.10">
    <property type="entry name" value="Calcium-transporting ATPase, cytoplasmic transduction domain A"/>
    <property type="match status" value="1"/>
</dbReference>
<keyword evidence="3" id="KW-0813">Transport</keyword>
<feature type="transmembrane region" description="Helical" evidence="15">
    <location>
        <begin position="359"/>
        <end position="381"/>
    </location>
</feature>
<dbReference type="Gene3D" id="3.30.70.100">
    <property type="match status" value="1"/>
</dbReference>
<dbReference type="SUPFAM" id="SSF55008">
    <property type="entry name" value="HMA, heavy metal-associated domain"/>
    <property type="match status" value="1"/>
</dbReference>
<keyword evidence="14 15" id="KW-0472">Membrane</keyword>
<dbReference type="InterPro" id="IPR059000">
    <property type="entry name" value="ATPase_P-type_domA"/>
</dbReference>
<feature type="transmembrane region" description="Helical" evidence="15">
    <location>
        <begin position="144"/>
        <end position="165"/>
    </location>
</feature>
<evidence type="ECO:0000313" key="17">
    <source>
        <dbReference type="EMBL" id="RAK62872.1"/>
    </source>
</evidence>
<feature type="transmembrane region" description="Helical" evidence="15">
    <location>
        <begin position="205"/>
        <end position="223"/>
    </location>
</feature>
<dbReference type="SUPFAM" id="SSF56784">
    <property type="entry name" value="HAD-like"/>
    <property type="match status" value="1"/>
</dbReference>
<keyword evidence="11" id="KW-1278">Translocase</keyword>
<keyword evidence="9 15" id="KW-0067">ATP-binding</keyword>
<keyword evidence="4 15" id="KW-1003">Cell membrane</keyword>
<dbReference type="InterPro" id="IPR023298">
    <property type="entry name" value="ATPase_P-typ_TM_dom_sf"/>
</dbReference>
<evidence type="ECO:0000256" key="10">
    <source>
        <dbReference type="ARBA" id="ARBA00022842"/>
    </source>
</evidence>
<evidence type="ECO:0000256" key="14">
    <source>
        <dbReference type="ARBA" id="ARBA00023136"/>
    </source>
</evidence>
<feature type="transmembrane region" description="Helical" evidence="15">
    <location>
        <begin position="107"/>
        <end position="132"/>
    </location>
</feature>
<dbReference type="GO" id="GO:0005524">
    <property type="term" value="F:ATP binding"/>
    <property type="evidence" value="ECO:0007669"/>
    <property type="project" value="UniProtKB-UniRule"/>
</dbReference>
<organism evidence="17 18">
    <name type="scientific">Phenylobacterium kunshanense</name>
    <dbReference type="NCBI Taxonomy" id="1445034"/>
    <lineage>
        <taxon>Bacteria</taxon>
        <taxon>Pseudomonadati</taxon>
        <taxon>Pseudomonadota</taxon>
        <taxon>Alphaproteobacteria</taxon>
        <taxon>Caulobacterales</taxon>
        <taxon>Caulobacteraceae</taxon>
        <taxon>Phenylobacterium</taxon>
    </lineage>
</organism>
<feature type="transmembrane region" description="Helical" evidence="15">
    <location>
        <begin position="697"/>
        <end position="715"/>
    </location>
</feature>
<dbReference type="InterPro" id="IPR023299">
    <property type="entry name" value="ATPase_P-typ_cyto_dom_N"/>
</dbReference>
<keyword evidence="13" id="KW-0406">Ion transport</keyword>
<feature type="transmembrane region" description="Helical" evidence="15">
    <location>
        <begin position="387"/>
        <end position="410"/>
    </location>
</feature>
<feature type="transmembrane region" description="Helical" evidence="15">
    <location>
        <begin position="177"/>
        <end position="199"/>
    </location>
</feature>
<dbReference type="SUPFAM" id="SSF81653">
    <property type="entry name" value="Calcium ATPase, transduction domain A"/>
    <property type="match status" value="1"/>
</dbReference>
<dbReference type="OrthoDB" id="9807843at2"/>
<dbReference type="InterPro" id="IPR023214">
    <property type="entry name" value="HAD_sf"/>
</dbReference>
<dbReference type="AlphaFoldDB" id="A0A328B649"/>
<evidence type="ECO:0000256" key="8">
    <source>
        <dbReference type="ARBA" id="ARBA00022741"/>
    </source>
</evidence>
<dbReference type="GO" id="GO:0005886">
    <property type="term" value="C:plasma membrane"/>
    <property type="evidence" value="ECO:0007669"/>
    <property type="project" value="UniProtKB-SubCell"/>
</dbReference>
<dbReference type="InterPro" id="IPR008250">
    <property type="entry name" value="ATPase_P-typ_transduc_dom_A_sf"/>
</dbReference>
<dbReference type="Gene3D" id="3.40.50.1000">
    <property type="entry name" value="HAD superfamily/HAD-like"/>
    <property type="match status" value="1"/>
</dbReference>
<gene>
    <name evidence="17" type="primary">cadA</name>
    <name evidence="17" type="ORF">DJ019_18240</name>
</gene>
<dbReference type="EMBL" id="QFYS01000010">
    <property type="protein sequence ID" value="RAK62872.1"/>
    <property type="molecule type" value="Genomic_DNA"/>
</dbReference>
<evidence type="ECO:0000256" key="6">
    <source>
        <dbReference type="ARBA" id="ARBA00022692"/>
    </source>
</evidence>
<dbReference type="InterPro" id="IPR027256">
    <property type="entry name" value="P-typ_ATPase_IB"/>
</dbReference>
<keyword evidence="7 15" id="KW-0479">Metal-binding</keyword>
<dbReference type="InterPro" id="IPR036412">
    <property type="entry name" value="HAD-like_sf"/>
</dbReference>
<evidence type="ECO:0000256" key="7">
    <source>
        <dbReference type="ARBA" id="ARBA00022723"/>
    </source>
</evidence>
<evidence type="ECO:0000256" key="9">
    <source>
        <dbReference type="ARBA" id="ARBA00022840"/>
    </source>
</evidence>
<name>A0A328B649_9CAUL</name>
<dbReference type="NCBIfam" id="TIGR01525">
    <property type="entry name" value="ATPase-IB_hvy"/>
    <property type="match status" value="1"/>
</dbReference>
<evidence type="ECO:0000313" key="18">
    <source>
        <dbReference type="Proteomes" id="UP000249524"/>
    </source>
</evidence>
<feature type="transmembrane region" description="Helical" evidence="15">
    <location>
        <begin position="675"/>
        <end position="691"/>
    </location>
</feature>
<dbReference type="NCBIfam" id="TIGR01512">
    <property type="entry name" value="ATPase-IB2_Cd"/>
    <property type="match status" value="1"/>
</dbReference>
<evidence type="ECO:0000256" key="13">
    <source>
        <dbReference type="ARBA" id="ARBA00023065"/>
    </source>
</evidence>
<keyword evidence="8 15" id="KW-0547">Nucleotide-binding</keyword>
<evidence type="ECO:0000256" key="15">
    <source>
        <dbReference type="RuleBase" id="RU362081"/>
    </source>
</evidence>
<dbReference type="PANTHER" id="PTHR43520:SF5">
    <property type="entry name" value="CATION-TRANSPORTING P-TYPE ATPASE-RELATED"/>
    <property type="match status" value="1"/>
</dbReference>
<dbReference type="NCBIfam" id="TIGR01511">
    <property type="entry name" value="ATPase-IB1_Cu"/>
    <property type="match status" value="1"/>
</dbReference>
<sequence>MTYDALGSDLGAFLKRREDGAASFDLLVPDARCAGCMGKIEREVQAVPGVRLARLNLTSKRLSVEFGAGGGANPAAVMAAVTGLGYRATPYDPAAAADAHDREGRALILAIAVAGFGVMNTMMFSVPIWAGLFGQELGPATRTVMMWFSGIVGAPCAIYAGMPFFKSAWRSLKARRANMDVPISIGVLLTLAVSFSETILGGRDAYFDAAVSLLFLLLIGRWLEHRLRARASSAAADLLALQAPTATLVGEGDALTVTPISQVQPGDLLLVRPGERFPVDGRVVAGASELDNSLLTGETAPVAVGAGEVCRAGALNLSGLLRLRAEARSEDSALAAIARLVELGAQSKSRYVQLADKAAAIYVPVVHTAALLTFAGGWMLGLGPREALIRAAAVLIVTCPCALGLAVPAVQITASARLFRRGVLVKSGAALERLAEVDHVVFDKTGVLTEGRPQLVDGDQGALALAAPLARASRHPLAHALAEAAGDGVLASEVVEHPGLGVEGLINGRRARLGRAAFLGAESGGTQTELWFGFDGEAPIRFGFADSVRGDAAATIAALKARGLGVEVLSGDLAGPVGGAAAAAGIATWRAGCTPQEKAALVDALKREGKTVLMVGDGLNDAGALAKAHAAMAPGTALEASQNAADLVFSGDGLAPVVQALDVAQDARKRAMENFGFAALYNLVAAPAAMLGFVNPFVAAIAMSGSSLVVTLNALRTGARR</sequence>
<dbReference type="SUPFAM" id="SSF81665">
    <property type="entry name" value="Calcium ATPase, transmembrane domain M"/>
    <property type="match status" value="1"/>
</dbReference>
<accession>A0A328B649</accession>
<dbReference type="GO" id="GO:0055070">
    <property type="term" value="P:copper ion homeostasis"/>
    <property type="evidence" value="ECO:0007669"/>
    <property type="project" value="TreeGrafter"/>
</dbReference>
<dbReference type="Proteomes" id="UP000249524">
    <property type="component" value="Unassembled WGS sequence"/>
</dbReference>
<keyword evidence="17" id="KW-0378">Hydrolase</keyword>
<evidence type="ECO:0000259" key="16">
    <source>
        <dbReference type="PROSITE" id="PS50846"/>
    </source>
</evidence>
<dbReference type="PANTHER" id="PTHR43520">
    <property type="entry name" value="ATP7, ISOFORM B"/>
    <property type="match status" value="1"/>
</dbReference>
<dbReference type="Gene3D" id="3.40.1110.10">
    <property type="entry name" value="Calcium-transporting ATPase, cytoplasmic domain N"/>
    <property type="match status" value="1"/>
</dbReference>
<reference evidence="17 18" key="1">
    <citation type="submission" date="2018-05" db="EMBL/GenBank/DDBJ databases">
        <authorList>
            <person name="Lanie J.A."/>
            <person name="Ng W.-L."/>
            <person name="Kazmierczak K.M."/>
            <person name="Andrzejewski T.M."/>
            <person name="Davidsen T.M."/>
            <person name="Wayne K.J."/>
            <person name="Tettelin H."/>
            <person name="Glass J.I."/>
            <person name="Rusch D."/>
            <person name="Podicherti R."/>
            <person name="Tsui H.-C.T."/>
            <person name="Winkler M.E."/>
        </authorList>
    </citation>
    <scope>NUCLEOTIDE SEQUENCE [LARGE SCALE GENOMIC DNA]</scope>
    <source>
        <strain evidence="17 18">BUT-10</strain>
    </source>
</reference>
<evidence type="ECO:0000256" key="2">
    <source>
        <dbReference type="ARBA" id="ARBA00006024"/>
    </source>
</evidence>
<keyword evidence="10" id="KW-0460">Magnesium</keyword>
<keyword evidence="18" id="KW-1185">Reference proteome</keyword>
<dbReference type="PRINTS" id="PR00119">
    <property type="entry name" value="CATATPASE"/>
</dbReference>
<comment type="similarity">
    <text evidence="2 15">Belongs to the cation transport ATPase (P-type) (TC 3.A.3) family. Type IB subfamily.</text>
</comment>
<evidence type="ECO:0000256" key="4">
    <source>
        <dbReference type="ARBA" id="ARBA00022475"/>
    </source>
</evidence>
<evidence type="ECO:0000256" key="11">
    <source>
        <dbReference type="ARBA" id="ARBA00022967"/>
    </source>
</evidence>